<reference evidence="2" key="2">
    <citation type="submission" date="2018-02" db="UniProtKB">
        <authorList>
            <consortium name="EnsemblPlants"/>
        </authorList>
    </citation>
    <scope>IDENTIFICATION</scope>
    <source>
        <strain evidence="2">Williams 82</strain>
    </source>
</reference>
<dbReference type="Pfam" id="PF14223">
    <property type="entry name" value="Retrotran_gag_2"/>
    <property type="match status" value="1"/>
</dbReference>
<reference evidence="1" key="3">
    <citation type="submission" date="2018-07" db="EMBL/GenBank/DDBJ databases">
        <title>WGS assembly of Glycine max.</title>
        <authorList>
            <person name="Schmutz J."/>
            <person name="Cannon S."/>
            <person name="Schlueter J."/>
            <person name="Ma J."/>
            <person name="Mitros T."/>
            <person name="Nelson W."/>
            <person name="Hyten D."/>
            <person name="Song Q."/>
            <person name="Thelen J."/>
            <person name="Cheng J."/>
            <person name="Xu D."/>
            <person name="Hellsten U."/>
            <person name="May G."/>
            <person name="Yu Y."/>
            <person name="Sakurai T."/>
            <person name="Umezawa T."/>
            <person name="Bhattacharyya M."/>
            <person name="Sandhu D."/>
            <person name="Valliyodan B."/>
            <person name="Lindquist E."/>
            <person name="Peto M."/>
            <person name="Grant D."/>
            <person name="Shu S."/>
            <person name="Goodstein D."/>
            <person name="Barry K."/>
            <person name="Futrell-Griggs M."/>
            <person name="Abernathy B."/>
            <person name="Du J."/>
            <person name="Tian Z."/>
            <person name="Zhu L."/>
            <person name="Gill N."/>
            <person name="Joshi T."/>
            <person name="Libault M."/>
            <person name="Sethuraman A."/>
            <person name="Zhang X."/>
            <person name="Shinozaki K."/>
            <person name="Nguyen H."/>
            <person name="Wing R."/>
            <person name="Cregan P."/>
            <person name="Specht J."/>
            <person name="Grimwood J."/>
            <person name="Rokhsar D."/>
            <person name="Stacey G."/>
            <person name="Shoemaker R."/>
            <person name="Jackson S."/>
        </authorList>
    </citation>
    <scope>NUCLEOTIDE SEQUENCE</scope>
    <source>
        <tissue evidence="1">Callus</tissue>
    </source>
</reference>
<proteinExistence type="predicted"/>
<organism evidence="1">
    <name type="scientific">Glycine max</name>
    <name type="common">Soybean</name>
    <name type="synonym">Glycine hispida</name>
    <dbReference type="NCBI Taxonomy" id="3847"/>
    <lineage>
        <taxon>Eukaryota</taxon>
        <taxon>Viridiplantae</taxon>
        <taxon>Streptophyta</taxon>
        <taxon>Embryophyta</taxon>
        <taxon>Tracheophyta</taxon>
        <taxon>Spermatophyta</taxon>
        <taxon>Magnoliopsida</taxon>
        <taxon>eudicotyledons</taxon>
        <taxon>Gunneridae</taxon>
        <taxon>Pentapetalae</taxon>
        <taxon>rosids</taxon>
        <taxon>fabids</taxon>
        <taxon>Fabales</taxon>
        <taxon>Fabaceae</taxon>
        <taxon>Papilionoideae</taxon>
        <taxon>50 kb inversion clade</taxon>
        <taxon>NPAAA clade</taxon>
        <taxon>indigoferoid/millettioid clade</taxon>
        <taxon>Phaseoleae</taxon>
        <taxon>Glycine</taxon>
        <taxon>Glycine subgen. Soja</taxon>
    </lineage>
</organism>
<dbReference type="PANTHER" id="PTHR47481">
    <property type="match status" value="1"/>
</dbReference>
<gene>
    <name evidence="1" type="ORF">GLYMA_17G172600</name>
</gene>
<dbReference type="EMBL" id="CM000850">
    <property type="protein sequence ID" value="KRH04598.1"/>
    <property type="molecule type" value="Genomic_DNA"/>
</dbReference>
<dbReference type="InParanoid" id="A0A0R0FEG3"/>
<dbReference type="PANTHER" id="PTHR47481:SF9">
    <property type="entry name" value="RETROTRANSPOSON GAG DOMAIN-CONTAINING PROTEIN"/>
    <property type="match status" value="1"/>
</dbReference>
<reference evidence="1 2" key="1">
    <citation type="journal article" date="2010" name="Nature">
        <title>Genome sequence of the palaeopolyploid soybean.</title>
        <authorList>
            <person name="Schmutz J."/>
            <person name="Cannon S.B."/>
            <person name="Schlueter J."/>
            <person name="Ma J."/>
            <person name="Mitros T."/>
            <person name="Nelson W."/>
            <person name="Hyten D.L."/>
            <person name="Song Q."/>
            <person name="Thelen J.J."/>
            <person name="Cheng J."/>
            <person name="Xu D."/>
            <person name="Hellsten U."/>
            <person name="May G.D."/>
            <person name="Yu Y."/>
            <person name="Sakurai T."/>
            <person name="Umezawa T."/>
            <person name="Bhattacharyya M.K."/>
            <person name="Sandhu D."/>
            <person name="Valliyodan B."/>
            <person name="Lindquist E."/>
            <person name="Peto M."/>
            <person name="Grant D."/>
            <person name="Shu S."/>
            <person name="Goodstein D."/>
            <person name="Barry K."/>
            <person name="Futrell-Griggs M."/>
            <person name="Abernathy B."/>
            <person name="Du J."/>
            <person name="Tian Z."/>
            <person name="Zhu L."/>
            <person name="Gill N."/>
            <person name="Joshi T."/>
            <person name="Libault M."/>
            <person name="Sethuraman A."/>
            <person name="Zhang X.-C."/>
            <person name="Shinozaki K."/>
            <person name="Nguyen H.T."/>
            <person name="Wing R.A."/>
            <person name="Cregan P."/>
            <person name="Specht J."/>
            <person name="Grimwood J."/>
            <person name="Rokhsar D."/>
            <person name="Stacey G."/>
            <person name="Shoemaker R.C."/>
            <person name="Jackson S.A."/>
        </authorList>
    </citation>
    <scope>NUCLEOTIDE SEQUENCE</scope>
    <source>
        <strain evidence="2">cv. Williams 82</strain>
        <tissue evidence="1">Callus</tissue>
    </source>
</reference>
<dbReference type="AlphaFoldDB" id="A0A0R0FEG3"/>
<dbReference type="EnsemblPlants" id="KRH04598">
    <property type="protein sequence ID" value="KRH04598"/>
    <property type="gene ID" value="GLYMA_17G172600"/>
</dbReference>
<evidence type="ECO:0000313" key="1">
    <source>
        <dbReference type="EMBL" id="KRH04598.1"/>
    </source>
</evidence>
<evidence type="ECO:0008006" key="4">
    <source>
        <dbReference type="Google" id="ProtNLM"/>
    </source>
</evidence>
<sequence length="214" mass="24115">MSVKNLVRRLGVHDNTNHTLLNNNNYPAWYKQVNSLLIACDLEGYVVGTTTCPLPLLTLIRQDKLIYLDLLVLCDFEARSVMVAADTSCDAWLALACSFSNRSHSIIMSLRERLSSITKGSSSISTYLPSIRNIADKLALIGHPIDNLEMVIQALNGLGPTFREFTASIHTRDSPIAFNELYDKMVDFEMFLQRQEHILTSDPNTSNLTQHHYN</sequence>
<dbReference type="Gramene" id="KRH04598">
    <property type="protein sequence ID" value="KRH04598"/>
    <property type="gene ID" value="GLYMA_17G172600"/>
</dbReference>
<dbReference type="OMA" id="NANHRTH"/>
<name>A0A0R0FEG3_SOYBN</name>
<accession>A0A0R0FEG3</accession>
<keyword evidence="3" id="KW-1185">Reference proteome</keyword>
<evidence type="ECO:0000313" key="3">
    <source>
        <dbReference type="Proteomes" id="UP000008827"/>
    </source>
</evidence>
<evidence type="ECO:0000313" key="2">
    <source>
        <dbReference type="EnsemblPlants" id="KRH04598"/>
    </source>
</evidence>
<protein>
    <recommendedName>
        <fullName evidence="4">Retrotransposon Copia-like N-terminal domain-containing protein</fullName>
    </recommendedName>
</protein>
<dbReference type="Proteomes" id="UP000008827">
    <property type="component" value="Chromosome 17"/>
</dbReference>